<name>A0A1X2G6D9_9FUNG</name>
<reference evidence="2 3" key="1">
    <citation type="submission" date="2016-07" db="EMBL/GenBank/DDBJ databases">
        <title>Pervasive Adenine N6-methylation of Active Genes in Fungi.</title>
        <authorList>
            <consortium name="DOE Joint Genome Institute"/>
            <person name="Mondo S.J."/>
            <person name="Dannebaum R.O."/>
            <person name="Kuo R.C."/>
            <person name="Labutti K."/>
            <person name="Haridas S."/>
            <person name="Kuo A."/>
            <person name="Salamov A."/>
            <person name="Ahrendt S.R."/>
            <person name="Lipzen A."/>
            <person name="Sullivan W."/>
            <person name="Andreopoulos W.B."/>
            <person name="Clum A."/>
            <person name="Lindquist E."/>
            <person name="Daum C."/>
            <person name="Ramamoorthy G.K."/>
            <person name="Gryganskyi A."/>
            <person name="Culley D."/>
            <person name="Magnuson J.K."/>
            <person name="James T.Y."/>
            <person name="O'Malley M.A."/>
            <person name="Stajich J.E."/>
            <person name="Spatafora J.W."/>
            <person name="Visel A."/>
            <person name="Grigoriev I.V."/>
        </authorList>
    </citation>
    <scope>NUCLEOTIDE SEQUENCE [LARGE SCALE GENOMIC DNA]</scope>
    <source>
        <strain evidence="2 3">NRRL 3301</strain>
    </source>
</reference>
<evidence type="ECO:0000313" key="2">
    <source>
        <dbReference type="EMBL" id="ORX46281.1"/>
    </source>
</evidence>
<dbReference type="Proteomes" id="UP000242146">
    <property type="component" value="Unassembled WGS sequence"/>
</dbReference>
<comment type="caution">
    <text evidence="2">The sequence shown here is derived from an EMBL/GenBank/DDBJ whole genome shotgun (WGS) entry which is preliminary data.</text>
</comment>
<dbReference type="AlphaFoldDB" id="A0A1X2G6D9"/>
<accession>A0A1X2G6D9</accession>
<organism evidence="2 3">
    <name type="scientific">Hesseltinella vesiculosa</name>
    <dbReference type="NCBI Taxonomy" id="101127"/>
    <lineage>
        <taxon>Eukaryota</taxon>
        <taxon>Fungi</taxon>
        <taxon>Fungi incertae sedis</taxon>
        <taxon>Mucoromycota</taxon>
        <taxon>Mucoromycotina</taxon>
        <taxon>Mucoromycetes</taxon>
        <taxon>Mucorales</taxon>
        <taxon>Cunninghamellaceae</taxon>
        <taxon>Hesseltinella</taxon>
    </lineage>
</organism>
<proteinExistence type="predicted"/>
<keyword evidence="1" id="KW-0175">Coiled coil</keyword>
<evidence type="ECO:0000256" key="1">
    <source>
        <dbReference type="SAM" id="Coils"/>
    </source>
</evidence>
<evidence type="ECO:0000313" key="3">
    <source>
        <dbReference type="Proteomes" id="UP000242146"/>
    </source>
</evidence>
<gene>
    <name evidence="2" type="ORF">DM01DRAFT_1339606</name>
</gene>
<feature type="coiled-coil region" evidence="1">
    <location>
        <begin position="42"/>
        <end position="104"/>
    </location>
</feature>
<dbReference type="EMBL" id="MCGT01000038">
    <property type="protein sequence ID" value="ORX46281.1"/>
    <property type="molecule type" value="Genomic_DNA"/>
</dbReference>
<protein>
    <submittedName>
        <fullName evidence="2">Uncharacterized protein</fullName>
    </submittedName>
</protein>
<sequence>MTSVPFKRLRLNEWFKADTLHKRNGGLVHTAIPIRRRKIHRIRLLKSKVQRLADDNQQLRQCSVELEHARARRLAQTVAKEARVLALEQELQRVQQLLLEKKSLAQ</sequence>
<keyword evidence="3" id="KW-1185">Reference proteome</keyword>